<evidence type="ECO:0000313" key="3">
    <source>
        <dbReference type="Proteomes" id="UP000653454"/>
    </source>
</evidence>
<proteinExistence type="predicted"/>
<feature type="region of interest" description="Disordered" evidence="1">
    <location>
        <begin position="170"/>
        <end position="205"/>
    </location>
</feature>
<organism evidence="2 3">
    <name type="scientific">Plutella xylostella</name>
    <name type="common">Diamondback moth</name>
    <name type="synonym">Plutella maculipennis</name>
    <dbReference type="NCBI Taxonomy" id="51655"/>
    <lineage>
        <taxon>Eukaryota</taxon>
        <taxon>Metazoa</taxon>
        <taxon>Ecdysozoa</taxon>
        <taxon>Arthropoda</taxon>
        <taxon>Hexapoda</taxon>
        <taxon>Insecta</taxon>
        <taxon>Pterygota</taxon>
        <taxon>Neoptera</taxon>
        <taxon>Endopterygota</taxon>
        <taxon>Lepidoptera</taxon>
        <taxon>Glossata</taxon>
        <taxon>Ditrysia</taxon>
        <taxon>Yponomeutoidea</taxon>
        <taxon>Plutellidae</taxon>
        <taxon>Plutella</taxon>
    </lineage>
</organism>
<evidence type="ECO:0000256" key="1">
    <source>
        <dbReference type="SAM" id="MobiDB-lite"/>
    </source>
</evidence>
<keyword evidence="3" id="KW-1185">Reference proteome</keyword>
<evidence type="ECO:0000313" key="2">
    <source>
        <dbReference type="EMBL" id="CAG9105513.1"/>
    </source>
</evidence>
<feature type="compositionally biased region" description="Low complexity" evidence="1">
    <location>
        <begin position="172"/>
        <end position="186"/>
    </location>
</feature>
<dbReference type="Proteomes" id="UP000653454">
    <property type="component" value="Unassembled WGS sequence"/>
</dbReference>
<sequence length="310" mass="34642">MSLRRGVVVVEDMEYKMMNLQEIEKSTLRLKKGVLPHKFECEKDNQLQLPPVRKDFLKRKYLEIIEGAPCALPAEQSVSSSESNLEAATSLSSSHIHIEKEKNLHINKAIQVNSKIYKRSKSVNVNLCAKTKNAGVSPISIPSKMTSTSPLKIAQPPGIKIKLFEDNTDVASKSSDQPSQLSFSSFEPDDTGSETSWIEDDSERESQFKNQMRSCMLTAIENEPKMLIAAVSRRRVRELSMTWREDPAERSQGAQARGAEAGVMARFRQQPGTTLLARHGVAIGEVGGHWGETPKNIRIILDIQTIRLLD</sequence>
<dbReference type="EMBL" id="CAJHNJ030000009">
    <property type="protein sequence ID" value="CAG9105513.1"/>
    <property type="molecule type" value="Genomic_DNA"/>
</dbReference>
<feature type="compositionally biased region" description="Acidic residues" evidence="1">
    <location>
        <begin position="187"/>
        <end position="203"/>
    </location>
</feature>
<reference evidence="2" key="1">
    <citation type="submission" date="2020-11" db="EMBL/GenBank/DDBJ databases">
        <authorList>
            <person name="Whiteford S."/>
        </authorList>
    </citation>
    <scope>NUCLEOTIDE SEQUENCE</scope>
</reference>
<gene>
    <name evidence="2" type="ORF">PLXY2_LOCUS3479</name>
</gene>
<accession>A0A8S4DPB1</accession>
<protein>
    <submittedName>
        <fullName evidence="2">(diamondback moth) hypothetical protein</fullName>
    </submittedName>
</protein>
<dbReference type="AlphaFoldDB" id="A0A8S4DPB1"/>
<comment type="caution">
    <text evidence="2">The sequence shown here is derived from an EMBL/GenBank/DDBJ whole genome shotgun (WGS) entry which is preliminary data.</text>
</comment>
<name>A0A8S4DPB1_PLUXY</name>